<gene>
    <name evidence="1" type="ORF">BC936DRAFT_143533</name>
</gene>
<keyword evidence="2" id="KW-1185">Reference proteome</keyword>
<evidence type="ECO:0000313" key="1">
    <source>
        <dbReference type="EMBL" id="RUP48981.1"/>
    </source>
</evidence>
<protein>
    <submittedName>
        <fullName evidence="1">Uncharacterized protein</fullName>
    </submittedName>
</protein>
<proteinExistence type="predicted"/>
<reference evidence="1 2" key="1">
    <citation type="journal article" date="2018" name="New Phytol.">
        <title>Phylogenomics of Endogonaceae and evolution of mycorrhizas within Mucoromycota.</title>
        <authorList>
            <person name="Chang Y."/>
            <person name="Desiro A."/>
            <person name="Na H."/>
            <person name="Sandor L."/>
            <person name="Lipzen A."/>
            <person name="Clum A."/>
            <person name="Barry K."/>
            <person name="Grigoriev I.V."/>
            <person name="Martin F.M."/>
            <person name="Stajich J.E."/>
            <person name="Smith M.E."/>
            <person name="Bonito G."/>
            <person name="Spatafora J.W."/>
        </authorList>
    </citation>
    <scope>NUCLEOTIDE SEQUENCE [LARGE SCALE GENOMIC DNA]</scope>
    <source>
        <strain evidence="1 2">GMNB39</strain>
    </source>
</reference>
<sequence>MISAIWDYFPALIERKAKALQVWRYCFPKSAQDSSNCTILPNLSSEREIGFQFRQWQIRS</sequence>
<organism evidence="1 2">
    <name type="scientific">Jimgerdemannia flammicorona</name>
    <dbReference type="NCBI Taxonomy" id="994334"/>
    <lineage>
        <taxon>Eukaryota</taxon>
        <taxon>Fungi</taxon>
        <taxon>Fungi incertae sedis</taxon>
        <taxon>Mucoromycota</taxon>
        <taxon>Mucoromycotina</taxon>
        <taxon>Endogonomycetes</taxon>
        <taxon>Endogonales</taxon>
        <taxon>Endogonaceae</taxon>
        <taxon>Jimgerdemannia</taxon>
    </lineage>
</organism>
<dbReference type="AlphaFoldDB" id="A0A433DDQ9"/>
<dbReference type="Proteomes" id="UP000268093">
    <property type="component" value="Unassembled WGS sequence"/>
</dbReference>
<dbReference type="EMBL" id="RBNI01002723">
    <property type="protein sequence ID" value="RUP48981.1"/>
    <property type="molecule type" value="Genomic_DNA"/>
</dbReference>
<accession>A0A433DDQ9</accession>
<evidence type="ECO:0000313" key="2">
    <source>
        <dbReference type="Proteomes" id="UP000268093"/>
    </source>
</evidence>
<comment type="caution">
    <text evidence="1">The sequence shown here is derived from an EMBL/GenBank/DDBJ whole genome shotgun (WGS) entry which is preliminary data.</text>
</comment>
<name>A0A433DDQ9_9FUNG</name>